<evidence type="ECO:0000256" key="1">
    <source>
        <dbReference type="SAM" id="Phobius"/>
    </source>
</evidence>
<dbReference type="InterPro" id="IPR006860">
    <property type="entry name" value="FecR"/>
</dbReference>
<evidence type="ECO:0000313" key="5">
    <source>
        <dbReference type="Proteomes" id="UP000264779"/>
    </source>
</evidence>
<accession>A0A358E200</accession>
<evidence type="ECO:0000259" key="3">
    <source>
        <dbReference type="Pfam" id="PF16220"/>
    </source>
</evidence>
<feature type="domain" description="FecR protein" evidence="2">
    <location>
        <begin position="105"/>
        <end position="196"/>
    </location>
</feature>
<feature type="transmembrane region" description="Helical" evidence="1">
    <location>
        <begin position="72"/>
        <end position="93"/>
    </location>
</feature>
<dbReference type="InterPro" id="IPR032623">
    <property type="entry name" value="FecR_N"/>
</dbReference>
<organism evidence="4 5">
    <name type="scientific">Alteromonas australica</name>
    <dbReference type="NCBI Taxonomy" id="589873"/>
    <lineage>
        <taxon>Bacteria</taxon>
        <taxon>Pseudomonadati</taxon>
        <taxon>Pseudomonadota</taxon>
        <taxon>Gammaproteobacteria</taxon>
        <taxon>Alteromonadales</taxon>
        <taxon>Alteromonadaceae</taxon>
        <taxon>Alteromonas/Salinimonas group</taxon>
        <taxon>Alteromonas</taxon>
    </lineage>
</organism>
<dbReference type="Pfam" id="PF04773">
    <property type="entry name" value="FecR"/>
    <property type="match status" value="1"/>
</dbReference>
<reference evidence="4 5" key="1">
    <citation type="journal article" date="2018" name="Nat. Biotechnol.">
        <title>A standardized bacterial taxonomy based on genome phylogeny substantially revises the tree of life.</title>
        <authorList>
            <person name="Parks D.H."/>
            <person name="Chuvochina M."/>
            <person name="Waite D.W."/>
            <person name="Rinke C."/>
            <person name="Skarshewski A."/>
            <person name="Chaumeil P.A."/>
            <person name="Hugenholtz P."/>
        </authorList>
    </citation>
    <scope>NUCLEOTIDE SEQUENCE [LARGE SCALE GENOMIC DNA]</scope>
    <source>
        <strain evidence="4">UBA11621</strain>
    </source>
</reference>
<dbReference type="PANTHER" id="PTHR30273:SF2">
    <property type="entry name" value="PROTEIN FECR"/>
    <property type="match status" value="1"/>
</dbReference>
<comment type="caution">
    <text evidence="4">The sequence shown here is derived from an EMBL/GenBank/DDBJ whole genome shotgun (WGS) entry which is preliminary data.</text>
</comment>
<evidence type="ECO:0000313" key="4">
    <source>
        <dbReference type="EMBL" id="HBU51985.1"/>
    </source>
</evidence>
<dbReference type="GO" id="GO:0016989">
    <property type="term" value="F:sigma factor antagonist activity"/>
    <property type="evidence" value="ECO:0007669"/>
    <property type="project" value="TreeGrafter"/>
</dbReference>
<keyword evidence="1" id="KW-0812">Transmembrane</keyword>
<keyword evidence="1" id="KW-0472">Membrane</keyword>
<dbReference type="EMBL" id="DONK01000183">
    <property type="protein sequence ID" value="HBU51985.1"/>
    <property type="molecule type" value="Genomic_DNA"/>
</dbReference>
<keyword evidence="1" id="KW-1133">Transmembrane helix</keyword>
<dbReference type="Pfam" id="PF16220">
    <property type="entry name" value="DUF4880"/>
    <property type="match status" value="1"/>
</dbReference>
<dbReference type="AlphaFoldDB" id="A0A358E200"/>
<evidence type="ECO:0000259" key="2">
    <source>
        <dbReference type="Pfam" id="PF04773"/>
    </source>
</evidence>
<dbReference type="PIRSF" id="PIRSF018266">
    <property type="entry name" value="FecR"/>
    <property type="match status" value="1"/>
</dbReference>
<proteinExistence type="predicted"/>
<gene>
    <name evidence="4" type="ORF">DEB45_12060</name>
</gene>
<sequence>MTEIEKQANKWLILLHSGEASQQDIQAFKQWLQVSSCHVETYRHAESLWRMTRYSESLYTTHTTRSSRKSTYMLSTMATAALLLIACVLFFQLQPVSPMQGERLLTTDVGQIQTFTLADNSSVTLGGDSKVSVWFEEAQRSTRLIKGDALFDVQHAPQRPFVTYIDDAQITVLGTRYDVQKRPYQNSVTVGHGKVNVANNREEVSLTPGQKVNLVTNKIGKVSYVEPDFFAQWKQQRFAFSHHTLEDVVSVINRHNLTPVRIATPTLRTLRVTVAFSAVQSFQVLESLAQQYEFDIKKTPSEILLF</sequence>
<dbReference type="Gene3D" id="2.60.120.1440">
    <property type="match status" value="1"/>
</dbReference>
<dbReference type="InterPro" id="IPR012373">
    <property type="entry name" value="Ferrdict_sens_TM"/>
</dbReference>
<name>A0A358E200_9ALTE</name>
<dbReference type="PANTHER" id="PTHR30273">
    <property type="entry name" value="PERIPLASMIC SIGNAL SENSOR AND SIGMA FACTOR ACTIVATOR FECR-RELATED"/>
    <property type="match status" value="1"/>
</dbReference>
<protein>
    <submittedName>
        <fullName evidence="4">Uncharacterized protein</fullName>
    </submittedName>
</protein>
<dbReference type="Gene3D" id="3.55.50.30">
    <property type="match status" value="1"/>
</dbReference>
<dbReference type="Proteomes" id="UP000264779">
    <property type="component" value="Unassembled WGS sequence"/>
</dbReference>
<feature type="domain" description="FecR N-terminal" evidence="3">
    <location>
        <begin position="6"/>
        <end position="48"/>
    </location>
</feature>